<feature type="compositionally biased region" description="Basic and acidic residues" evidence="1">
    <location>
        <begin position="40"/>
        <end position="49"/>
    </location>
</feature>
<keyword evidence="2" id="KW-1133">Transmembrane helix</keyword>
<dbReference type="InterPro" id="IPR036259">
    <property type="entry name" value="MFS_trans_sf"/>
</dbReference>
<feature type="transmembrane region" description="Helical" evidence="2">
    <location>
        <begin position="173"/>
        <end position="190"/>
    </location>
</feature>
<dbReference type="AlphaFoldDB" id="A0A163K9T9"/>
<dbReference type="EMBL" id="LT554999">
    <property type="protein sequence ID" value="SAM09226.1"/>
    <property type="molecule type" value="Genomic_DNA"/>
</dbReference>
<feature type="compositionally biased region" description="Low complexity" evidence="1">
    <location>
        <begin position="22"/>
        <end position="37"/>
    </location>
</feature>
<protein>
    <submittedName>
        <fullName evidence="3">Uncharacterized protein</fullName>
    </submittedName>
</protein>
<dbReference type="OrthoDB" id="9996464at2759"/>
<dbReference type="InParanoid" id="A0A163K9T9"/>
<dbReference type="SUPFAM" id="SSF103473">
    <property type="entry name" value="MFS general substrate transporter"/>
    <property type="match status" value="1"/>
</dbReference>
<evidence type="ECO:0000313" key="3">
    <source>
        <dbReference type="EMBL" id="SAM09226.1"/>
    </source>
</evidence>
<gene>
    <name evidence="3" type="primary">ABSGL_14900.1 scaffold 15133</name>
</gene>
<name>A0A163K9T9_ABSGL</name>
<keyword evidence="2" id="KW-0472">Membrane</keyword>
<organism evidence="3">
    <name type="scientific">Absidia glauca</name>
    <name type="common">Pin mould</name>
    <dbReference type="NCBI Taxonomy" id="4829"/>
    <lineage>
        <taxon>Eukaryota</taxon>
        <taxon>Fungi</taxon>
        <taxon>Fungi incertae sedis</taxon>
        <taxon>Mucoromycota</taxon>
        <taxon>Mucoromycotina</taxon>
        <taxon>Mucoromycetes</taxon>
        <taxon>Mucorales</taxon>
        <taxon>Cunninghamellaceae</taxon>
        <taxon>Absidia</taxon>
    </lineage>
</organism>
<evidence type="ECO:0000313" key="4">
    <source>
        <dbReference type="Proteomes" id="UP000078561"/>
    </source>
</evidence>
<proteinExistence type="predicted"/>
<dbReference type="NCBIfam" id="NF041646">
    <property type="entry name" value="VC0807_fam"/>
    <property type="match status" value="1"/>
</dbReference>
<sequence>MATNLTLNMPPPIIPTKHHKQQQQQDSESDETIQSSSHNRNNENDEKHGLPPKGDGNDDDDDDDIDKEDDDLSDSHSIFARKKRRALMVRRITYMVVMNAAIPIALYYILKAHIPAVWALVLSSTPTIVSVIIQAIFMRRVDSIGIAVIFGFILSVILASTNGDPKLLLLRESFVTAGVGVVCAVTLLPIRIRNFTMKPVLYYLARDLIPLRPVEFKDPVTHPPQKRILFYWNHSPFLRRHLRILTGIDIIILELEFGLKLFYILRFELDTVVILSSSSLSAIGVMIEWVGNGHRLSGSKTGWACG</sequence>
<evidence type="ECO:0000256" key="2">
    <source>
        <dbReference type="SAM" id="Phobius"/>
    </source>
</evidence>
<dbReference type="OMA" id="EHEYSTQ"/>
<accession>A0A163K9T9</accession>
<feature type="transmembrane region" description="Helical" evidence="2">
    <location>
        <begin position="92"/>
        <end position="110"/>
    </location>
</feature>
<feature type="region of interest" description="Disordered" evidence="1">
    <location>
        <begin position="1"/>
        <end position="73"/>
    </location>
</feature>
<keyword evidence="2" id="KW-0812">Transmembrane</keyword>
<dbReference type="Proteomes" id="UP000078561">
    <property type="component" value="Unassembled WGS sequence"/>
</dbReference>
<feature type="compositionally biased region" description="Acidic residues" evidence="1">
    <location>
        <begin position="57"/>
        <end position="72"/>
    </location>
</feature>
<feature type="transmembrane region" description="Helical" evidence="2">
    <location>
        <begin position="144"/>
        <end position="161"/>
    </location>
</feature>
<feature type="transmembrane region" description="Helical" evidence="2">
    <location>
        <begin position="116"/>
        <end position="137"/>
    </location>
</feature>
<evidence type="ECO:0000256" key="1">
    <source>
        <dbReference type="SAM" id="MobiDB-lite"/>
    </source>
</evidence>
<reference evidence="3" key="1">
    <citation type="submission" date="2016-04" db="EMBL/GenBank/DDBJ databases">
        <authorList>
            <person name="Evans L.H."/>
            <person name="Alamgir A."/>
            <person name="Owens N."/>
            <person name="Weber N.D."/>
            <person name="Virtaneva K."/>
            <person name="Barbian K."/>
            <person name="Babar A."/>
            <person name="Rosenke K."/>
        </authorList>
    </citation>
    <scope>NUCLEOTIDE SEQUENCE [LARGE SCALE GENOMIC DNA]</scope>
    <source>
        <strain evidence="3">CBS 101.48</strain>
    </source>
</reference>
<keyword evidence="4" id="KW-1185">Reference proteome</keyword>